<dbReference type="GO" id="GO:0005198">
    <property type="term" value="F:structural molecule activity"/>
    <property type="evidence" value="ECO:0007669"/>
    <property type="project" value="InterPro"/>
</dbReference>
<dbReference type="EMBL" id="VCEB01000001">
    <property type="protein sequence ID" value="KAB0386453.1"/>
    <property type="molecule type" value="Genomic_DNA"/>
</dbReference>
<gene>
    <name evidence="4" type="ORF">FD755_001409</name>
</gene>
<keyword evidence="5" id="KW-1185">Reference proteome</keyword>
<evidence type="ECO:0000256" key="1">
    <source>
        <dbReference type="ARBA" id="ARBA00022754"/>
    </source>
</evidence>
<protein>
    <recommendedName>
        <fullName evidence="3">IF rod domain-containing protein</fullName>
    </recommendedName>
</protein>
<dbReference type="AlphaFoldDB" id="A0A5J5N3D3"/>
<dbReference type="InterPro" id="IPR002957">
    <property type="entry name" value="Keratin_I"/>
</dbReference>
<evidence type="ECO:0000259" key="3">
    <source>
        <dbReference type="PROSITE" id="PS51842"/>
    </source>
</evidence>
<keyword evidence="2" id="KW-0175">Coiled coil</keyword>
<dbReference type="SMART" id="SM01391">
    <property type="entry name" value="Filament"/>
    <property type="match status" value="1"/>
</dbReference>
<dbReference type="InterPro" id="IPR039008">
    <property type="entry name" value="IF_rod_dom"/>
</dbReference>
<dbReference type="SUPFAM" id="SSF64593">
    <property type="entry name" value="Intermediate filament protein, coiled coil region"/>
    <property type="match status" value="1"/>
</dbReference>
<dbReference type="PROSITE" id="PS51842">
    <property type="entry name" value="IF_ROD_2"/>
    <property type="match status" value="1"/>
</dbReference>
<evidence type="ECO:0000313" key="4">
    <source>
        <dbReference type="EMBL" id="KAB0386453.1"/>
    </source>
</evidence>
<dbReference type="Pfam" id="PF00038">
    <property type="entry name" value="Filament"/>
    <property type="match status" value="1"/>
</dbReference>
<reference evidence="4 5" key="1">
    <citation type="submission" date="2019-06" db="EMBL/GenBank/DDBJ databases">
        <title>Discovery of a novel chromosome fission-fusion reversal in muntjac.</title>
        <authorList>
            <person name="Mudd A.B."/>
            <person name="Bredeson J.V."/>
            <person name="Baum R."/>
            <person name="Hockemeyer D."/>
            <person name="Rokhsar D.S."/>
        </authorList>
    </citation>
    <scope>NUCLEOTIDE SEQUENCE [LARGE SCALE GENOMIC DNA]</scope>
    <source>
        <strain evidence="4">UCam_UCB_Mr</strain>
        <tissue evidence="4">Fibroblast cell line</tissue>
    </source>
</reference>
<accession>A0A5J5N3D3</accession>
<evidence type="ECO:0000313" key="5">
    <source>
        <dbReference type="Proteomes" id="UP000326062"/>
    </source>
</evidence>
<keyword evidence="1" id="KW-0403">Intermediate filament</keyword>
<evidence type="ECO:0000256" key="2">
    <source>
        <dbReference type="ARBA" id="ARBA00023054"/>
    </source>
</evidence>
<sequence>MAAVTIRSGFGAQENKSCHCFNFFPSICHEVSQETGTLEGGNYLKTIEDLRAQILPNSVDNAHIILQIDNAPSRLAADDIRVKYETELATRQSVESDIHRLCRLLSLCTCVTQLQPETEIEALKQELLFMRKNHEEKVKGLQSQAANSGLPWNWMPSNLRTSTRSWQTLGPSLDIVLYSMRNLKANLENSLKEVEAHYAMQMEQALGALLNIKVKLEAEINTSWHLLEDGEDFSLDDALDSNNSMQVIQKTTNLRLVDSKVVSEVSDAEVLRH</sequence>
<dbReference type="PANTHER" id="PTHR23239:SF361">
    <property type="entry name" value="IF ROD DOMAIN-CONTAINING PROTEIN"/>
    <property type="match status" value="1"/>
</dbReference>
<name>A0A5J5N3D3_MUNRE</name>
<dbReference type="Gene3D" id="1.20.5.1160">
    <property type="entry name" value="Vasodilator-stimulated phosphoprotein"/>
    <property type="match status" value="1"/>
</dbReference>
<proteinExistence type="predicted"/>
<dbReference type="GO" id="GO:0045104">
    <property type="term" value="P:intermediate filament cytoskeleton organization"/>
    <property type="evidence" value="ECO:0007669"/>
    <property type="project" value="TreeGrafter"/>
</dbReference>
<organism evidence="4 5">
    <name type="scientific">Muntiacus reevesi</name>
    <name type="common">Reeves' muntjac</name>
    <name type="synonym">Cervus reevesi</name>
    <dbReference type="NCBI Taxonomy" id="9886"/>
    <lineage>
        <taxon>Eukaryota</taxon>
        <taxon>Metazoa</taxon>
        <taxon>Chordata</taxon>
        <taxon>Craniata</taxon>
        <taxon>Vertebrata</taxon>
        <taxon>Euteleostomi</taxon>
        <taxon>Mammalia</taxon>
        <taxon>Eutheria</taxon>
        <taxon>Laurasiatheria</taxon>
        <taxon>Artiodactyla</taxon>
        <taxon>Ruminantia</taxon>
        <taxon>Pecora</taxon>
        <taxon>Cervidae</taxon>
        <taxon>Muntiacinae</taxon>
        <taxon>Muntiacus</taxon>
    </lineage>
</organism>
<feature type="domain" description="IF rod" evidence="3">
    <location>
        <begin position="1"/>
        <end position="273"/>
    </location>
</feature>
<dbReference type="Gene3D" id="1.20.5.170">
    <property type="match status" value="1"/>
</dbReference>
<dbReference type="Proteomes" id="UP000326062">
    <property type="component" value="Chromosome 1"/>
</dbReference>
<comment type="caution">
    <text evidence="4">The sequence shown here is derived from an EMBL/GenBank/DDBJ whole genome shotgun (WGS) entry which is preliminary data.</text>
</comment>
<dbReference type="PANTHER" id="PTHR23239">
    <property type="entry name" value="INTERMEDIATE FILAMENT"/>
    <property type="match status" value="1"/>
</dbReference>
<dbReference type="GO" id="GO:0045095">
    <property type="term" value="C:keratin filament"/>
    <property type="evidence" value="ECO:0007669"/>
    <property type="project" value="TreeGrafter"/>
</dbReference>